<name>A0A5C2RZA5_9APHY</name>
<evidence type="ECO:0000313" key="3">
    <source>
        <dbReference type="Proteomes" id="UP000313359"/>
    </source>
</evidence>
<organism evidence="2 3">
    <name type="scientific">Lentinus tigrinus ALCF2SS1-6</name>
    <dbReference type="NCBI Taxonomy" id="1328759"/>
    <lineage>
        <taxon>Eukaryota</taxon>
        <taxon>Fungi</taxon>
        <taxon>Dikarya</taxon>
        <taxon>Basidiomycota</taxon>
        <taxon>Agaricomycotina</taxon>
        <taxon>Agaricomycetes</taxon>
        <taxon>Polyporales</taxon>
        <taxon>Polyporaceae</taxon>
        <taxon>Lentinus</taxon>
    </lineage>
</organism>
<dbReference type="AlphaFoldDB" id="A0A5C2RZA5"/>
<keyword evidence="3" id="KW-1185">Reference proteome</keyword>
<dbReference type="OrthoDB" id="2930792at2759"/>
<feature type="region of interest" description="Disordered" evidence="1">
    <location>
        <begin position="163"/>
        <end position="195"/>
    </location>
</feature>
<dbReference type="Proteomes" id="UP000313359">
    <property type="component" value="Unassembled WGS sequence"/>
</dbReference>
<protein>
    <submittedName>
        <fullName evidence="2">Uncharacterized protein</fullName>
    </submittedName>
</protein>
<gene>
    <name evidence="2" type="ORF">L227DRAFT_578858</name>
</gene>
<accession>A0A5C2RZA5</accession>
<evidence type="ECO:0000256" key="1">
    <source>
        <dbReference type="SAM" id="MobiDB-lite"/>
    </source>
</evidence>
<sequence length="352" mass="39855">MPRYPDDESFAVIRMDPVAMVRHLNDPEALKAAEALSPRSYLVYLDGHNRLPIWGPKPWYSFDIHLIGPCLRPAHEEQCVTPDMCTPIYPNCNHPTGRAVIHTEPPFPFDNCYFWSGLKMKIRVCPQEEGFDWDVTTHLPGREEELWRDYEVCDGLAQAAARARQLHPQPDPVPESCASADPALPTNPSALQADPGTAASLYADDDTSSLHSDSSFAYSCSMIASTDVSSYDTMTEWRRLFTDPVKTPEFHPLCHLWGNIAADIKQDEIANPMEFLEERDAVVRIIREARARNPAIPPMLAPEDADSKATLTLKWLGREKPKPKRFRPFKLIRKVGLRVRSLFHIPHILVLP</sequence>
<evidence type="ECO:0000313" key="2">
    <source>
        <dbReference type="EMBL" id="RPD56397.1"/>
    </source>
</evidence>
<dbReference type="EMBL" id="ML122288">
    <property type="protein sequence ID" value="RPD56397.1"/>
    <property type="molecule type" value="Genomic_DNA"/>
</dbReference>
<proteinExistence type="predicted"/>
<reference evidence="2" key="1">
    <citation type="journal article" date="2018" name="Genome Biol. Evol.">
        <title>Genomics and development of Lentinus tigrinus, a white-rot wood-decaying mushroom with dimorphic fruiting bodies.</title>
        <authorList>
            <person name="Wu B."/>
            <person name="Xu Z."/>
            <person name="Knudson A."/>
            <person name="Carlson A."/>
            <person name="Chen N."/>
            <person name="Kovaka S."/>
            <person name="LaButti K."/>
            <person name="Lipzen A."/>
            <person name="Pennachio C."/>
            <person name="Riley R."/>
            <person name="Schakwitz W."/>
            <person name="Umezawa K."/>
            <person name="Ohm R.A."/>
            <person name="Grigoriev I.V."/>
            <person name="Nagy L.G."/>
            <person name="Gibbons J."/>
            <person name="Hibbett D."/>
        </authorList>
    </citation>
    <scope>NUCLEOTIDE SEQUENCE [LARGE SCALE GENOMIC DNA]</scope>
    <source>
        <strain evidence="2">ALCF2SS1-6</strain>
    </source>
</reference>